<organism evidence="3 4">
    <name type="scientific">Lelliottia nimipressuralis</name>
    <dbReference type="NCBI Taxonomy" id="69220"/>
    <lineage>
        <taxon>Bacteria</taxon>
        <taxon>Pseudomonadati</taxon>
        <taxon>Pseudomonadota</taxon>
        <taxon>Gammaproteobacteria</taxon>
        <taxon>Enterobacterales</taxon>
        <taxon>Enterobacteriaceae</taxon>
        <taxon>Lelliottia</taxon>
    </lineage>
</organism>
<dbReference type="InterPro" id="IPR005335">
    <property type="entry name" value="Terminase_ssu"/>
</dbReference>
<sequence>MALTDKQEMFCREYLIDLNATQAAIRAGYSTKTANRTASENLSKPDIQCRIAELKAQRNDLVGINATYVLNRLVEIDQMDVLDIMKDDMSLRPVSDWPASWRRYLSGFDVAEMFEGRGDEREMTGLLKKIKWPDKVKNLELLGKHVDVQAFKEQASHEHSGKDGGPIRTEIVSLSPQAAAEAYKKFLG</sequence>
<accession>A0ABD4KDD2</accession>
<name>A0ABD4KDD2_9ENTR</name>
<evidence type="ECO:0000256" key="2">
    <source>
        <dbReference type="ARBA" id="ARBA00023219"/>
    </source>
</evidence>
<evidence type="ECO:0000313" key="4">
    <source>
        <dbReference type="Proteomes" id="UP000628560"/>
    </source>
</evidence>
<reference evidence="3 4" key="1">
    <citation type="submission" date="2020-11" db="EMBL/GenBank/DDBJ databases">
        <title>Identification of Lelliottia nimipressuralis from Wound Infection by Whole Genome-Based Bacterial Identification.</title>
        <authorList>
            <person name="Navarathna D.H."/>
            <person name="Choi H."/>
            <person name="Jinadatha C."/>
            <person name="Chatterjee P."/>
            <person name="Hwang M."/>
        </authorList>
    </citation>
    <scope>NUCLEOTIDE SEQUENCE [LARGE SCALE GENOMIC DNA]</scope>
    <source>
        <strain evidence="3 4">DN2020</strain>
    </source>
</reference>
<dbReference type="AlphaFoldDB" id="A0ABD4KDD2"/>
<evidence type="ECO:0000256" key="1">
    <source>
        <dbReference type="ARBA" id="ARBA00022612"/>
    </source>
</evidence>
<dbReference type="EMBL" id="JADIXP010000008">
    <property type="protein sequence ID" value="MBF4179100.1"/>
    <property type="molecule type" value="Genomic_DNA"/>
</dbReference>
<dbReference type="RefSeq" id="WP_194513656.1">
    <property type="nucleotide sequence ID" value="NZ_JADIXP010000008.1"/>
</dbReference>
<dbReference type="Pfam" id="PF03592">
    <property type="entry name" value="Terminase_2"/>
    <property type="match status" value="1"/>
</dbReference>
<keyword evidence="2" id="KW-0231">Viral genome packaging</keyword>
<dbReference type="InterPro" id="IPR038713">
    <property type="entry name" value="Terminase_Gp1_N_sf"/>
</dbReference>
<gene>
    <name evidence="3" type="ORF">ISP11_14615</name>
</gene>
<dbReference type="PANTHER" id="PTHR41328:SF2">
    <property type="entry name" value="TERMINASE SMALL SUBUNIT"/>
    <property type="match status" value="1"/>
</dbReference>
<dbReference type="Proteomes" id="UP000628560">
    <property type="component" value="Unassembled WGS sequence"/>
</dbReference>
<protein>
    <submittedName>
        <fullName evidence="3">Terminase small subunit</fullName>
    </submittedName>
</protein>
<comment type="caution">
    <text evidence="3">The sequence shown here is derived from an EMBL/GenBank/DDBJ whole genome shotgun (WGS) entry which is preliminary data.</text>
</comment>
<dbReference type="InterPro" id="IPR052404">
    <property type="entry name" value="SPP1-like_terminase"/>
</dbReference>
<dbReference type="PANTHER" id="PTHR41328">
    <property type="entry name" value="TERMINASE SMALL SUBUNIT-RELATED"/>
    <property type="match status" value="1"/>
</dbReference>
<proteinExistence type="predicted"/>
<dbReference type="Gene3D" id="1.10.10.1400">
    <property type="entry name" value="Terminase, small subunit, N-terminal DNA-binding domain, HTH motif"/>
    <property type="match status" value="1"/>
</dbReference>
<keyword evidence="1" id="KW-1188">Viral release from host cell</keyword>
<evidence type="ECO:0000313" key="3">
    <source>
        <dbReference type="EMBL" id="MBF4179100.1"/>
    </source>
</evidence>